<evidence type="ECO:0000313" key="5">
    <source>
        <dbReference type="Proteomes" id="UP000014760"/>
    </source>
</evidence>
<protein>
    <submittedName>
        <fullName evidence="3 4">Uncharacterized protein</fullName>
    </submittedName>
</protein>
<dbReference type="OrthoDB" id="6134679at2759"/>
<dbReference type="AlphaFoldDB" id="R7UIK7"/>
<proteinExistence type="predicted"/>
<evidence type="ECO:0000256" key="1">
    <source>
        <dbReference type="SAM" id="MobiDB-lite"/>
    </source>
</evidence>
<accession>R7UIK7</accession>
<feature type="compositionally biased region" description="Acidic residues" evidence="1">
    <location>
        <begin position="333"/>
        <end position="347"/>
    </location>
</feature>
<dbReference type="PROSITE" id="PS51257">
    <property type="entry name" value="PROKAR_LIPOPROTEIN"/>
    <property type="match status" value="1"/>
</dbReference>
<keyword evidence="5" id="KW-1185">Reference proteome</keyword>
<feature type="region of interest" description="Disordered" evidence="1">
    <location>
        <begin position="31"/>
        <end position="141"/>
    </location>
</feature>
<gene>
    <name evidence="3" type="ORF">CAPTEDRAFT_221068</name>
</gene>
<name>R7UIK7_CAPTE</name>
<dbReference type="HOGENOM" id="CLU_704466_0_0_1"/>
<feature type="signal peptide" evidence="2">
    <location>
        <begin position="1"/>
        <end position="24"/>
    </location>
</feature>
<feature type="region of interest" description="Disordered" evidence="1">
    <location>
        <begin position="330"/>
        <end position="365"/>
    </location>
</feature>
<feature type="compositionally biased region" description="Basic and acidic residues" evidence="1">
    <location>
        <begin position="77"/>
        <end position="89"/>
    </location>
</feature>
<keyword evidence="2" id="KW-0732">Signal</keyword>
<dbReference type="EMBL" id="KB303457">
    <property type="protein sequence ID" value="ELU03102.1"/>
    <property type="molecule type" value="Genomic_DNA"/>
</dbReference>
<evidence type="ECO:0000256" key="2">
    <source>
        <dbReference type="SAM" id="SignalP"/>
    </source>
</evidence>
<sequence>MELPRNTIFGATITLALIISCAVALPITKTSDSQLPDSAPVEKSSQTSSEKELESLVQSADEVVAPANPTPEENKEEEAHVEVKAVKELLDEESQDKESEPEVTDTSDVISEPESKRSASETLPRESYYYEPEENEQESYMPPDLMNDLDLSPSTIAQYLLMTGDFDGFNNALADVLTTGIVTEDDIKDYRDAVSVEYESLMKNVVDSESSYFQELAAPLAESFPTPNENYGREPVLPPVQMPLSRQNLMDLPELDIDEQIRQLQWEESMREKNRIAPILTNLLADYYADEDIPSDLENSNEEDLEALYEILQKAMLGDSPAYQDEPQFVEDSQNETDDSTEQELEELSPQQPQEEEAAAQPMDLKEETIFLFPKKGFVIQIGENGNFANVW</sequence>
<feature type="compositionally biased region" description="Acidic residues" evidence="1">
    <location>
        <begin position="90"/>
        <end position="105"/>
    </location>
</feature>
<evidence type="ECO:0000313" key="4">
    <source>
        <dbReference type="EnsemblMetazoa" id="CapteP221068"/>
    </source>
</evidence>
<dbReference type="Proteomes" id="UP000014760">
    <property type="component" value="Unassembled WGS sequence"/>
</dbReference>
<reference evidence="5" key="1">
    <citation type="submission" date="2012-12" db="EMBL/GenBank/DDBJ databases">
        <authorList>
            <person name="Hellsten U."/>
            <person name="Grimwood J."/>
            <person name="Chapman J.A."/>
            <person name="Shapiro H."/>
            <person name="Aerts A."/>
            <person name="Otillar R.P."/>
            <person name="Terry A.Y."/>
            <person name="Boore J.L."/>
            <person name="Simakov O."/>
            <person name="Marletaz F."/>
            <person name="Cho S.-J."/>
            <person name="Edsinger-Gonzales E."/>
            <person name="Havlak P."/>
            <person name="Kuo D.-H."/>
            <person name="Larsson T."/>
            <person name="Lv J."/>
            <person name="Arendt D."/>
            <person name="Savage R."/>
            <person name="Osoegawa K."/>
            <person name="de Jong P."/>
            <person name="Lindberg D.R."/>
            <person name="Seaver E.C."/>
            <person name="Weisblat D.A."/>
            <person name="Putnam N.H."/>
            <person name="Grigoriev I.V."/>
            <person name="Rokhsar D.S."/>
        </authorList>
    </citation>
    <scope>NUCLEOTIDE SEQUENCE</scope>
    <source>
        <strain evidence="5">I ESC-2004</strain>
    </source>
</reference>
<reference evidence="3 5" key="2">
    <citation type="journal article" date="2013" name="Nature">
        <title>Insights into bilaterian evolution from three spiralian genomes.</title>
        <authorList>
            <person name="Simakov O."/>
            <person name="Marletaz F."/>
            <person name="Cho S.J."/>
            <person name="Edsinger-Gonzales E."/>
            <person name="Havlak P."/>
            <person name="Hellsten U."/>
            <person name="Kuo D.H."/>
            <person name="Larsson T."/>
            <person name="Lv J."/>
            <person name="Arendt D."/>
            <person name="Savage R."/>
            <person name="Osoegawa K."/>
            <person name="de Jong P."/>
            <person name="Grimwood J."/>
            <person name="Chapman J.A."/>
            <person name="Shapiro H."/>
            <person name="Aerts A."/>
            <person name="Otillar R.P."/>
            <person name="Terry A.Y."/>
            <person name="Boore J.L."/>
            <person name="Grigoriev I.V."/>
            <person name="Lindberg D.R."/>
            <person name="Seaver E.C."/>
            <person name="Weisblat D.A."/>
            <person name="Putnam N.H."/>
            <person name="Rokhsar D.S."/>
        </authorList>
    </citation>
    <scope>NUCLEOTIDE SEQUENCE</scope>
    <source>
        <strain evidence="3 5">I ESC-2004</strain>
    </source>
</reference>
<organism evidence="3">
    <name type="scientific">Capitella teleta</name>
    <name type="common">Polychaete worm</name>
    <dbReference type="NCBI Taxonomy" id="283909"/>
    <lineage>
        <taxon>Eukaryota</taxon>
        <taxon>Metazoa</taxon>
        <taxon>Spiralia</taxon>
        <taxon>Lophotrochozoa</taxon>
        <taxon>Annelida</taxon>
        <taxon>Polychaeta</taxon>
        <taxon>Sedentaria</taxon>
        <taxon>Scolecida</taxon>
        <taxon>Capitellidae</taxon>
        <taxon>Capitella</taxon>
    </lineage>
</organism>
<dbReference type="EMBL" id="AMQN01008578">
    <property type="status" value="NOT_ANNOTATED_CDS"/>
    <property type="molecule type" value="Genomic_DNA"/>
</dbReference>
<reference evidence="4" key="3">
    <citation type="submission" date="2015-06" db="UniProtKB">
        <authorList>
            <consortium name="EnsemblMetazoa"/>
        </authorList>
    </citation>
    <scope>IDENTIFICATION</scope>
</reference>
<dbReference type="EnsemblMetazoa" id="CapteT221068">
    <property type="protein sequence ID" value="CapteP221068"/>
    <property type="gene ID" value="CapteG221068"/>
</dbReference>
<evidence type="ECO:0000313" key="3">
    <source>
        <dbReference type="EMBL" id="ELU03102.1"/>
    </source>
</evidence>
<feature type="chain" id="PRO_5008788091" evidence="2">
    <location>
        <begin position="25"/>
        <end position="392"/>
    </location>
</feature>